<dbReference type="RefSeq" id="WP_164694360.1">
    <property type="nucleotide sequence ID" value="NZ_JAAIKB010000003.1"/>
</dbReference>
<feature type="transmembrane region" description="Helical" evidence="1">
    <location>
        <begin position="51"/>
        <end position="71"/>
    </location>
</feature>
<reference evidence="3 4" key="2">
    <citation type="submission" date="2020-03" db="EMBL/GenBank/DDBJ databases">
        <title>Roseomonas stagni sp. nov., isolated from pond water in Japan.</title>
        <authorList>
            <person name="Furuhata K."/>
            <person name="Miyamoto H."/>
            <person name="Goto K."/>
        </authorList>
    </citation>
    <scope>NUCLEOTIDE SEQUENCE [LARGE SCALE GENOMIC DNA]</scope>
    <source>
        <strain evidence="3 4">PeD5</strain>
    </source>
</reference>
<feature type="transmembrane region" description="Helical" evidence="1">
    <location>
        <begin position="148"/>
        <end position="168"/>
    </location>
</feature>
<keyword evidence="4" id="KW-1185">Reference proteome</keyword>
<dbReference type="GO" id="GO:0000271">
    <property type="term" value="P:polysaccharide biosynthetic process"/>
    <property type="evidence" value="ECO:0007669"/>
    <property type="project" value="TreeGrafter"/>
</dbReference>
<feature type="domain" description="Acyltransferase 3" evidence="2">
    <location>
        <begin position="15"/>
        <end position="332"/>
    </location>
</feature>
<dbReference type="AlphaFoldDB" id="A0A6M1LKG2"/>
<evidence type="ECO:0000256" key="1">
    <source>
        <dbReference type="SAM" id="Phobius"/>
    </source>
</evidence>
<dbReference type="PANTHER" id="PTHR23028:SF53">
    <property type="entry name" value="ACYL_TRANSF_3 DOMAIN-CONTAINING PROTEIN"/>
    <property type="match status" value="1"/>
</dbReference>
<keyword evidence="1" id="KW-1133">Transmembrane helix</keyword>
<protein>
    <submittedName>
        <fullName evidence="3">Acyltransferase</fullName>
    </submittedName>
</protein>
<dbReference type="EMBL" id="JAAIKB010000003">
    <property type="protein sequence ID" value="NGM20469.1"/>
    <property type="molecule type" value="Genomic_DNA"/>
</dbReference>
<feature type="transmembrane region" description="Helical" evidence="1">
    <location>
        <begin position="284"/>
        <end position="302"/>
    </location>
</feature>
<keyword evidence="1" id="KW-0812">Transmembrane</keyword>
<dbReference type="GO" id="GO:0016747">
    <property type="term" value="F:acyltransferase activity, transferring groups other than amino-acyl groups"/>
    <property type="evidence" value="ECO:0007669"/>
    <property type="project" value="InterPro"/>
</dbReference>
<feature type="transmembrane region" description="Helical" evidence="1">
    <location>
        <begin position="92"/>
        <end position="117"/>
    </location>
</feature>
<dbReference type="InterPro" id="IPR050879">
    <property type="entry name" value="Acyltransferase_3"/>
</dbReference>
<feature type="transmembrane region" description="Helical" evidence="1">
    <location>
        <begin position="238"/>
        <end position="264"/>
    </location>
</feature>
<sequence length="352" mass="37370">MGANDKQAAQRRPALTRLRVLLIGWVLVYHLELPLRALRGLGFMEGVALKGYLGVDGFFLLSGFALVLGYAHRPPAGFAGWVGFMRGRLVRVLPLHWVMLVALLALVLAAMAAGFAVNAPERFGVREFVLQALLLHGWETTSQHAWNYPSWALSVILAGYIAFPTLLAGMVAAPAGVLLLLLVVAAVGLFALGAVDPLLQLNHTLHLGLPRFFLEFIAGMALARLVQAGVIPRGLATAGIALVPIGLWLNIDAVVVLGLAALVVRAALAEGSDEGGILHRLGEASFGVYLTFVFVEAVLVLVLRIVQPGLAGRLLLMVGGLGATFIAGWIAWRVIEVPAARWFGRGRSAGAA</sequence>
<accession>A0A6M1LKG2</accession>
<feature type="transmembrane region" description="Helical" evidence="1">
    <location>
        <begin position="314"/>
        <end position="335"/>
    </location>
</feature>
<organism evidence="3 4">
    <name type="scientific">Falsiroseomonas algicola</name>
    <dbReference type="NCBI Taxonomy" id="2716930"/>
    <lineage>
        <taxon>Bacteria</taxon>
        <taxon>Pseudomonadati</taxon>
        <taxon>Pseudomonadota</taxon>
        <taxon>Alphaproteobacteria</taxon>
        <taxon>Acetobacterales</taxon>
        <taxon>Roseomonadaceae</taxon>
        <taxon>Falsiroseomonas</taxon>
    </lineage>
</organism>
<gene>
    <name evidence="3" type="ORF">G3576_10625</name>
</gene>
<dbReference type="Pfam" id="PF01757">
    <property type="entry name" value="Acyl_transf_3"/>
    <property type="match status" value="1"/>
</dbReference>
<proteinExistence type="predicted"/>
<evidence type="ECO:0000313" key="4">
    <source>
        <dbReference type="Proteomes" id="UP000475385"/>
    </source>
</evidence>
<keyword evidence="1" id="KW-0472">Membrane</keyword>
<keyword evidence="3" id="KW-0012">Acyltransferase</keyword>
<feature type="transmembrane region" description="Helical" evidence="1">
    <location>
        <begin position="207"/>
        <end position="226"/>
    </location>
</feature>
<dbReference type="PANTHER" id="PTHR23028">
    <property type="entry name" value="ACETYLTRANSFERASE"/>
    <property type="match status" value="1"/>
</dbReference>
<dbReference type="Proteomes" id="UP000475385">
    <property type="component" value="Unassembled WGS sequence"/>
</dbReference>
<feature type="transmembrane region" description="Helical" evidence="1">
    <location>
        <begin position="175"/>
        <end position="195"/>
    </location>
</feature>
<reference evidence="3 4" key="1">
    <citation type="submission" date="2020-02" db="EMBL/GenBank/DDBJ databases">
        <authorList>
            <person name="Kim H.M."/>
            <person name="Jeon C.O."/>
        </authorList>
    </citation>
    <scope>NUCLEOTIDE SEQUENCE [LARGE SCALE GENOMIC DNA]</scope>
    <source>
        <strain evidence="3 4">PeD5</strain>
    </source>
</reference>
<evidence type="ECO:0000259" key="2">
    <source>
        <dbReference type="Pfam" id="PF01757"/>
    </source>
</evidence>
<name>A0A6M1LKG2_9PROT</name>
<dbReference type="InterPro" id="IPR002656">
    <property type="entry name" value="Acyl_transf_3_dom"/>
</dbReference>
<comment type="caution">
    <text evidence="3">The sequence shown here is derived from an EMBL/GenBank/DDBJ whole genome shotgun (WGS) entry which is preliminary data.</text>
</comment>
<evidence type="ECO:0000313" key="3">
    <source>
        <dbReference type="EMBL" id="NGM20469.1"/>
    </source>
</evidence>
<dbReference type="GO" id="GO:0016020">
    <property type="term" value="C:membrane"/>
    <property type="evidence" value="ECO:0007669"/>
    <property type="project" value="TreeGrafter"/>
</dbReference>
<keyword evidence="3" id="KW-0808">Transferase</keyword>